<name>A0A8H5HQ88_9AGAR</name>
<organism evidence="5 6">
    <name type="scientific">Collybiopsis confluens</name>
    <dbReference type="NCBI Taxonomy" id="2823264"/>
    <lineage>
        <taxon>Eukaryota</taxon>
        <taxon>Fungi</taxon>
        <taxon>Dikarya</taxon>
        <taxon>Basidiomycota</taxon>
        <taxon>Agaricomycotina</taxon>
        <taxon>Agaricomycetes</taxon>
        <taxon>Agaricomycetidae</taxon>
        <taxon>Agaricales</taxon>
        <taxon>Marasmiineae</taxon>
        <taxon>Omphalotaceae</taxon>
        <taxon>Collybiopsis</taxon>
    </lineage>
</organism>
<dbReference type="SMART" id="SM00233">
    <property type="entry name" value="PH"/>
    <property type="match status" value="1"/>
</dbReference>
<evidence type="ECO:0000313" key="6">
    <source>
        <dbReference type="Proteomes" id="UP000518752"/>
    </source>
</evidence>
<dbReference type="OrthoDB" id="10261027at2759"/>
<dbReference type="InterPro" id="IPR000719">
    <property type="entry name" value="Prot_kinase_dom"/>
</dbReference>
<dbReference type="InterPro" id="IPR051681">
    <property type="entry name" value="Ser/Thr_Kinases-Pseudokinases"/>
</dbReference>
<dbReference type="PROSITE" id="PS50021">
    <property type="entry name" value="CH"/>
    <property type="match status" value="1"/>
</dbReference>
<dbReference type="InterPro" id="IPR001245">
    <property type="entry name" value="Ser-Thr/Tyr_kinase_cat_dom"/>
</dbReference>
<dbReference type="InterPro" id="IPR001715">
    <property type="entry name" value="CH_dom"/>
</dbReference>
<evidence type="ECO:0000259" key="2">
    <source>
        <dbReference type="PROSITE" id="PS50003"/>
    </source>
</evidence>
<dbReference type="GO" id="GO:0005737">
    <property type="term" value="C:cytoplasm"/>
    <property type="evidence" value="ECO:0007669"/>
    <property type="project" value="UniProtKB-ARBA"/>
</dbReference>
<dbReference type="Gene3D" id="2.30.29.30">
    <property type="entry name" value="Pleckstrin-homology domain (PH domain)/Phosphotyrosine-binding domain (PTB)"/>
    <property type="match status" value="1"/>
</dbReference>
<dbReference type="PROSITE" id="PS50011">
    <property type="entry name" value="PROTEIN_KINASE_DOM"/>
    <property type="match status" value="1"/>
</dbReference>
<evidence type="ECO:0000313" key="5">
    <source>
        <dbReference type="EMBL" id="KAF5387289.1"/>
    </source>
</evidence>
<dbReference type="Pfam" id="PF00307">
    <property type="entry name" value="CH"/>
    <property type="match status" value="1"/>
</dbReference>
<gene>
    <name evidence="5" type="ORF">D9757_005805</name>
</gene>
<evidence type="ECO:0008006" key="7">
    <source>
        <dbReference type="Google" id="ProtNLM"/>
    </source>
</evidence>
<evidence type="ECO:0000256" key="1">
    <source>
        <dbReference type="SAM" id="MobiDB-lite"/>
    </source>
</evidence>
<dbReference type="InterPro" id="IPR011993">
    <property type="entry name" value="PH-like_dom_sf"/>
</dbReference>
<evidence type="ECO:0000259" key="4">
    <source>
        <dbReference type="PROSITE" id="PS50021"/>
    </source>
</evidence>
<evidence type="ECO:0000259" key="3">
    <source>
        <dbReference type="PROSITE" id="PS50011"/>
    </source>
</evidence>
<dbReference type="Pfam" id="PF07714">
    <property type="entry name" value="PK_Tyr_Ser-Thr"/>
    <property type="match status" value="1"/>
</dbReference>
<dbReference type="PROSITE" id="PS50003">
    <property type="entry name" value="PH_DOMAIN"/>
    <property type="match status" value="1"/>
</dbReference>
<keyword evidence="6" id="KW-1185">Reference proteome</keyword>
<dbReference type="InterPro" id="IPR036872">
    <property type="entry name" value="CH_dom_sf"/>
</dbReference>
<dbReference type="PANTHER" id="PTHR44329">
    <property type="entry name" value="SERINE/THREONINE-PROTEIN KINASE TNNI3K-RELATED"/>
    <property type="match status" value="1"/>
</dbReference>
<comment type="caution">
    <text evidence="5">The sequence shown here is derived from an EMBL/GenBank/DDBJ whole genome shotgun (WGS) entry which is preliminary data.</text>
</comment>
<dbReference type="Proteomes" id="UP000518752">
    <property type="component" value="Unassembled WGS sequence"/>
</dbReference>
<proteinExistence type="predicted"/>
<protein>
    <recommendedName>
        <fullName evidence="7">Non-specific serine/threonine protein kinase</fullName>
    </recommendedName>
</protein>
<dbReference type="AlphaFoldDB" id="A0A8H5HQ88"/>
<sequence>MSIPFTSSAVVRCGFVSVKKSGISLRRWKKRWLVLTSNIVLATARELISELALGAIKDIFIKEDSPDRHRCLQLMMRGGPQFYLAFESETEFDGWYDDIFRRSPLASVLIIDPEEGELDEEDIINGYLDDDWASISSPSTDCSPNLHRSPNLQISSTPNLLNIIDSSKYMPSPAKSSPYDLTARDRDLVRRAITFLCSSMEPRLLRRSDPGGEKPFDLVEIRLRTLLKVKKKWRDNQYDPQVDRETIMVLSETLSDGYILCRFLNAIAIGSSPIIRPNDRDNVNITMFLTHCRELGIAREELFSPGDLTAATAESSVIVARTILTLAKMAETDPQDRKTSVKSLAKFSKNLEGTNSVLLQRRIQPGQSSIELEESLIKFIASRRRKKSLRYDNNKPTLKVLSSLLHSYLVAEDYTSIPCTGVPGTSMQNVVTLLENEAVSSLQGEGLRLKEVLVQLVNFMASLDTISSLVESRQFRIRLLQFSASLHSFSDHQLLREALKKDEIEIISILRNAVHSDEYKQVLVGLQGEDAQSCVDLIQEMLDRRSLLAHNEDDTFYHQAQRLLVKLSERSDTLPTSLFIKGVTRRDPHACTGGTFADIYRAVYRDQDVALKKIRIFQGDNEGRHKSQKNFCREALLWQRLHHPFVLPFCGIDSESFPSSLCMVSPWMRDGTILRYLNEYAHVNVEQKIFEIAQGLNYLHSMNLVHGDLRGSNILIDDEWHVCLADFGLAVFGDGTLGTPSHQGGSTRWMAPELHHPAAFDLLHFKRTFASDVYSFACVAVELFTGRPPFPDIPHDSAVMLRVMAGERPERPAGPRAVPDRLWDVIQLCWRHNPRERPSMSRVIEMMKVGNGDLREVSVTDSECLDWDISLHSPGGSNLVRRRKFGSQSARAGRPSGHKPNRSS</sequence>
<feature type="region of interest" description="Disordered" evidence="1">
    <location>
        <begin position="878"/>
        <end position="904"/>
    </location>
</feature>
<dbReference type="GO" id="GO:0005524">
    <property type="term" value="F:ATP binding"/>
    <property type="evidence" value="ECO:0007669"/>
    <property type="project" value="InterPro"/>
</dbReference>
<dbReference type="Pfam" id="PF00169">
    <property type="entry name" value="PH"/>
    <property type="match status" value="1"/>
</dbReference>
<accession>A0A8H5HQ88</accession>
<dbReference type="EMBL" id="JAACJN010000033">
    <property type="protein sequence ID" value="KAF5387289.1"/>
    <property type="molecule type" value="Genomic_DNA"/>
</dbReference>
<dbReference type="SUPFAM" id="SSF47576">
    <property type="entry name" value="Calponin-homology domain, CH-domain"/>
    <property type="match status" value="1"/>
</dbReference>
<dbReference type="InterPro" id="IPR001849">
    <property type="entry name" value="PH_domain"/>
</dbReference>
<dbReference type="GO" id="GO:0004674">
    <property type="term" value="F:protein serine/threonine kinase activity"/>
    <property type="evidence" value="ECO:0007669"/>
    <property type="project" value="TreeGrafter"/>
</dbReference>
<dbReference type="SUPFAM" id="SSF50729">
    <property type="entry name" value="PH domain-like"/>
    <property type="match status" value="1"/>
</dbReference>
<dbReference type="CDD" id="cd00014">
    <property type="entry name" value="CH_SF"/>
    <property type="match status" value="1"/>
</dbReference>
<feature type="domain" description="Calponin-homology (CH)" evidence="4">
    <location>
        <begin position="224"/>
        <end position="331"/>
    </location>
</feature>
<feature type="domain" description="Protein kinase" evidence="3">
    <location>
        <begin position="585"/>
        <end position="849"/>
    </location>
</feature>
<dbReference type="PROSITE" id="PS00109">
    <property type="entry name" value="PROTEIN_KINASE_TYR"/>
    <property type="match status" value="1"/>
</dbReference>
<dbReference type="InterPro" id="IPR011009">
    <property type="entry name" value="Kinase-like_dom_sf"/>
</dbReference>
<dbReference type="InterPro" id="IPR008266">
    <property type="entry name" value="Tyr_kinase_AS"/>
</dbReference>
<feature type="domain" description="PH" evidence="2">
    <location>
        <begin position="9"/>
        <end position="104"/>
    </location>
</feature>
<reference evidence="5 6" key="1">
    <citation type="journal article" date="2020" name="ISME J.">
        <title>Uncovering the hidden diversity of litter-decomposition mechanisms in mushroom-forming fungi.</title>
        <authorList>
            <person name="Floudas D."/>
            <person name="Bentzer J."/>
            <person name="Ahren D."/>
            <person name="Johansson T."/>
            <person name="Persson P."/>
            <person name="Tunlid A."/>
        </authorList>
    </citation>
    <scope>NUCLEOTIDE SEQUENCE [LARGE SCALE GENOMIC DNA]</scope>
    <source>
        <strain evidence="5 6">CBS 406.79</strain>
    </source>
</reference>
<dbReference type="Gene3D" id="1.10.418.10">
    <property type="entry name" value="Calponin-like domain"/>
    <property type="match status" value="1"/>
</dbReference>
<dbReference type="SUPFAM" id="SSF56112">
    <property type="entry name" value="Protein kinase-like (PK-like)"/>
    <property type="match status" value="1"/>
</dbReference>
<dbReference type="Gene3D" id="1.10.510.10">
    <property type="entry name" value="Transferase(Phosphotransferase) domain 1"/>
    <property type="match status" value="1"/>
</dbReference>